<accession>A0A6G0PUS8</accession>
<comment type="caution">
    <text evidence="1">The sequence shown here is derived from an EMBL/GenBank/DDBJ whole genome shotgun (WGS) entry which is preliminary data.</text>
</comment>
<organism evidence="1 2">
    <name type="scientific">Phytophthora fragariae</name>
    <dbReference type="NCBI Taxonomy" id="53985"/>
    <lineage>
        <taxon>Eukaryota</taxon>
        <taxon>Sar</taxon>
        <taxon>Stramenopiles</taxon>
        <taxon>Oomycota</taxon>
        <taxon>Peronosporomycetes</taxon>
        <taxon>Peronosporales</taxon>
        <taxon>Peronosporaceae</taxon>
        <taxon>Phytophthora</taxon>
    </lineage>
</organism>
<dbReference type="AlphaFoldDB" id="A0A6G0PUS8"/>
<dbReference type="Proteomes" id="UP000476176">
    <property type="component" value="Unassembled WGS sequence"/>
</dbReference>
<protein>
    <submittedName>
        <fullName evidence="1">Uncharacterized protein</fullName>
    </submittedName>
</protein>
<evidence type="ECO:0000313" key="2">
    <source>
        <dbReference type="Proteomes" id="UP000476176"/>
    </source>
</evidence>
<gene>
    <name evidence="1" type="ORF">PF004_g749</name>
</gene>
<proteinExistence type="predicted"/>
<reference evidence="1 2" key="1">
    <citation type="submission" date="2018-09" db="EMBL/GenBank/DDBJ databases">
        <title>Genomic investigation of the strawberry pathogen Phytophthora fragariae indicates pathogenicity is determined by transcriptional variation in three key races.</title>
        <authorList>
            <person name="Adams T.M."/>
            <person name="Armitage A.D."/>
            <person name="Sobczyk M.K."/>
            <person name="Bates H.J."/>
            <person name="Dunwell J.M."/>
            <person name="Nellist C.F."/>
            <person name="Harrison R.J."/>
        </authorList>
    </citation>
    <scope>NUCLEOTIDE SEQUENCE [LARGE SCALE GENOMIC DNA]</scope>
    <source>
        <strain evidence="1 2">BC-23</strain>
    </source>
</reference>
<sequence>MGNFFGVMNAAWTHDTNAGIITSFVTSVRHSEYIQLEILAISTVIAEIFAAVLSKDTEE</sequence>
<name>A0A6G0PUS8_9STRA</name>
<evidence type="ECO:0000313" key="1">
    <source>
        <dbReference type="EMBL" id="KAE9255081.1"/>
    </source>
</evidence>
<dbReference type="EMBL" id="QXGC01000016">
    <property type="protein sequence ID" value="KAE9255081.1"/>
    <property type="molecule type" value="Genomic_DNA"/>
</dbReference>